<name>A0ABM6YWJ6_9VIBR</name>
<accession>A0ABM6YWJ6</accession>
<feature type="chain" id="PRO_5046299923" evidence="1">
    <location>
        <begin position="25"/>
        <end position="254"/>
    </location>
</feature>
<organism evidence="2 3">
    <name type="scientific">Vibrio alfacsensis</name>
    <dbReference type="NCBI Taxonomy" id="1074311"/>
    <lineage>
        <taxon>Bacteria</taxon>
        <taxon>Pseudomonadati</taxon>
        <taxon>Pseudomonadota</taxon>
        <taxon>Gammaproteobacteria</taxon>
        <taxon>Vibrionales</taxon>
        <taxon>Vibrionaceae</taxon>
        <taxon>Vibrio</taxon>
    </lineage>
</organism>
<dbReference type="EMBL" id="CP032093">
    <property type="protein sequence ID" value="AXY02120.1"/>
    <property type="molecule type" value="Genomic_DNA"/>
</dbReference>
<feature type="signal peptide" evidence="1">
    <location>
        <begin position="1"/>
        <end position="24"/>
    </location>
</feature>
<protein>
    <submittedName>
        <fullName evidence="2">YjbG polysaccharide synthesis-related protein</fullName>
    </submittedName>
</protein>
<keyword evidence="3" id="KW-1185">Reference proteome</keyword>
<keyword evidence="1" id="KW-0732">Signal</keyword>
<reference evidence="2 3" key="1">
    <citation type="submission" date="2018-08" db="EMBL/GenBank/DDBJ databases">
        <title>Genomic taxonomy of the Vibrionaceae family.</title>
        <authorList>
            <person name="Gomez-Gil B."/>
            <person name="Tanaka M."/>
            <person name="Sawabe T."/>
            <person name="Enciso-Ibarra K."/>
        </authorList>
    </citation>
    <scope>NUCLEOTIDE SEQUENCE [LARGE SCALE GENOMIC DNA]</scope>
    <source>
        <strain evidence="2 3">CAIM 1831</strain>
    </source>
</reference>
<evidence type="ECO:0000256" key="1">
    <source>
        <dbReference type="SAM" id="SignalP"/>
    </source>
</evidence>
<gene>
    <name evidence="2" type="ORF">D1115_14165</name>
</gene>
<dbReference type="RefSeq" id="WP_128811917.1">
    <property type="nucleotide sequence ID" value="NZ_CP032093.1"/>
</dbReference>
<proteinExistence type="predicted"/>
<evidence type="ECO:0000313" key="2">
    <source>
        <dbReference type="EMBL" id="AXY02120.1"/>
    </source>
</evidence>
<sequence length="254" mass="28413">MNYRRSALISGLLFAVTSLTPVSAQPSVNTAPSLQIKLIGIDKQLQSDQGLRLADALKLAQQQRMVLQYPLGTTLFDESDDALQNSMALKNSVLNQMMQHNLVSHPLYKFIQKQQFAPRVLSGIDVDQVRLDKFDNPLLNGKFSLASSPRDSHVVYLGNVEKIWQIRSQAGIPLHTQIDHLNTTIGDLSQSPVVIYPDGSVVNPHHGSWLNTQYYLPPLTMVYIPFAPFSESQMDQDIVKLLTQLKPMHSKTPL</sequence>
<evidence type="ECO:0000313" key="3">
    <source>
        <dbReference type="Proteomes" id="UP000262832"/>
    </source>
</evidence>
<dbReference type="Proteomes" id="UP000262832">
    <property type="component" value="Chromosome I"/>
</dbReference>